<dbReference type="InterPro" id="IPR035901">
    <property type="entry name" value="GIY-YIG_endonuc_sf"/>
</dbReference>
<dbReference type="SUPFAM" id="SSF82771">
    <property type="entry name" value="GIY-YIG endonuclease"/>
    <property type="match status" value="1"/>
</dbReference>
<gene>
    <name evidence="1" type="ORF">SAMN05421636_10814</name>
</gene>
<evidence type="ECO:0000313" key="2">
    <source>
        <dbReference type="Proteomes" id="UP000199109"/>
    </source>
</evidence>
<dbReference type="AlphaFoldDB" id="A0A1G7G891"/>
<evidence type="ECO:0000313" key="1">
    <source>
        <dbReference type="EMBL" id="SDE84323.1"/>
    </source>
</evidence>
<reference evidence="1 2" key="1">
    <citation type="submission" date="2016-10" db="EMBL/GenBank/DDBJ databases">
        <authorList>
            <person name="de Groot N.N."/>
        </authorList>
    </citation>
    <scope>NUCLEOTIDE SEQUENCE [LARGE SCALE GENOMIC DNA]</scope>
    <source>
        <strain evidence="1 2">DSM 23421</strain>
    </source>
</reference>
<sequence length="163" mass="19516">MNVDEIILQNWEEIPVNYWDIEDVALKIPTKPGIYQIRTTAPKKILSLFGTRDDKNHYNLNKKITESDKLPIPFKILQEESEKYTVYTGHSYNLRQRFREHFRGSKGTGCLALFQLERLRHYEWSYEFNQLVGIENYSDSKLYRTFLEQKYRSKIGWPILCSQ</sequence>
<proteinExistence type="predicted"/>
<dbReference type="STRING" id="641691.SAMN05421636_10814"/>
<dbReference type="OrthoDB" id="1440893at2"/>
<keyword evidence="2" id="KW-1185">Reference proteome</keyword>
<accession>A0A1G7G891</accession>
<dbReference type="EMBL" id="FNAO01000008">
    <property type="protein sequence ID" value="SDE84323.1"/>
    <property type="molecule type" value="Genomic_DNA"/>
</dbReference>
<name>A0A1G7G891_9FLAO</name>
<organism evidence="1 2">
    <name type="scientific">Pricia antarctica</name>
    <dbReference type="NCBI Taxonomy" id="641691"/>
    <lineage>
        <taxon>Bacteria</taxon>
        <taxon>Pseudomonadati</taxon>
        <taxon>Bacteroidota</taxon>
        <taxon>Flavobacteriia</taxon>
        <taxon>Flavobacteriales</taxon>
        <taxon>Flavobacteriaceae</taxon>
        <taxon>Pricia</taxon>
    </lineage>
</organism>
<dbReference type="RefSeq" id="WP_091871138.1">
    <property type="nucleotide sequence ID" value="NZ_FNAO01000008.1"/>
</dbReference>
<protein>
    <recommendedName>
        <fullName evidence="3">GIY-YIG domain-containing protein</fullName>
    </recommendedName>
</protein>
<dbReference type="Proteomes" id="UP000199109">
    <property type="component" value="Unassembled WGS sequence"/>
</dbReference>
<evidence type="ECO:0008006" key="3">
    <source>
        <dbReference type="Google" id="ProtNLM"/>
    </source>
</evidence>